<evidence type="ECO:0000313" key="2">
    <source>
        <dbReference type="EMBL" id="KAK0536903.1"/>
    </source>
</evidence>
<name>A0AAN6JSS6_9BASI</name>
<feature type="compositionally biased region" description="Low complexity" evidence="1">
    <location>
        <begin position="137"/>
        <end position="168"/>
    </location>
</feature>
<feature type="region of interest" description="Disordered" evidence="1">
    <location>
        <begin position="97"/>
        <end position="200"/>
    </location>
</feature>
<sequence length="388" mass="40785">MFLVLQQIEAFDGQRPETFARPRKSPKMSTQAPVACSSDGLVELRALRAEVDDLSKKFSLSSSTLSLPATAMSTTTCQARLPAVKRKPVPRVDHVVEYESSSARSSPRSSPEPPTISFSAAVPVSARTAAQTDLRRAASTASSPPLSASATASIGLTTTSPTRSSSLSWRQRLTGGWLDRDRGTTARPRTTGSKKIIGGSPLVISAPTPLTTTTAKMQYDPPVPLASTSTTSLSLTLAAPALSVPRRRLSTDASRLHISPPIAPLGRATSARGPATSTKHLKRNGCYVGVAVSHDDGSLLHSDWDTLEIETLDSSSSGCSQGSGSCNSSPGATPPAGLHHNHQWSFFSGWSSGNKGGYATVASKDADLGPHGTVIMTANNRREAYCFD</sequence>
<organism evidence="2 3">
    <name type="scientific">Tilletia horrida</name>
    <dbReference type="NCBI Taxonomy" id="155126"/>
    <lineage>
        <taxon>Eukaryota</taxon>
        <taxon>Fungi</taxon>
        <taxon>Dikarya</taxon>
        <taxon>Basidiomycota</taxon>
        <taxon>Ustilaginomycotina</taxon>
        <taxon>Exobasidiomycetes</taxon>
        <taxon>Tilletiales</taxon>
        <taxon>Tilletiaceae</taxon>
        <taxon>Tilletia</taxon>
    </lineage>
</organism>
<reference evidence="2" key="1">
    <citation type="journal article" date="2023" name="PhytoFront">
        <title>Draft Genome Resources of Seven Strains of Tilletia horrida, Causal Agent of Kernel Smut of Rice.</title>
        <authorList>
            <person name="Khanal S."/>
            <person name="Antony Babu S."/>
            <person name="Zhou X.G."/>
        </authorList>
    </citation>
    <scope>NUCLEOTIDE SEQUENCE</scope>
    <source>
        <strain evidence="2">TX3</strain>
    </source>
</reference>
<feature type="compositionally biased region" description="Low complexity" evidence="1">
    <location>
        <begin position="99"/>
        <end position="109"/>
    </location>
</feature>
<evidence type="ECO:0000256" key="1">
    <source>
        <dbReference type="SAM" id="MobiDB-lite"/>
    </source>
</evidence>
<evidence type="ECO:0000313" key="3">
    <source>
        <dbReference type="Proteomes" id="UP001176521"/>
    </source>
</evidence>
<feature type="compositionally biased region" description="Low complexity" evidence="1">
    <location>
        <begin position="315"/>
        <end position="331"/>
    </location>
</feature>
<dbReference type="AlphaFoldDB" id="A0AAN6JSS6"/>
<protein>
    <submittedName>
        <fullName evidence="2">Uncharacterized protein</fullName>
    </submittedName>
</protein>
<feature type="region of interest" description="Disordered" evidence="1">
    <location>
        <begin position="315"/>
        <end position="337"/>
    </location>
</feature>
<dbReference type="EMBL" id="JAPDMQ010000069">
    <property type="protein sequence ID" value="KAK0536903.1"/>
    <property type="molecule type" value="Genomic_DNA"/>
</dbReference>
<proteinExistence type="predicted"/>
<dbReference type="Proteomes" id="UP001176521">
    <property type="component" value="Unassembled WGS sequence"/>
</dbReference>
<feature type="region of interest" description="Disordered" evidence="1">
    <location>
        <begin position="260"/>
        <end position="279"/>
    </location>
</feature>
<gene>
    <name evidence="2" type="ORF">OC842_001813</name>
</gene>
<accession>A0AAN6JSS6</accession>
<comment type="caution">
    <text evidence="2">The sequence shown here is derived from an EMBL/GenBank/DDBJ whole genome shotgun (WGS) entry which is preliminary data.</text>
</comment>
<keyword evidence="3" id="KW-1185">Reference proteome</keyword>